<name>A0A1B6FSP7_9HEMI</name>
<gene>
    <name evidence="2" type="ORF">g.497</name>
</gene>
<evidence type="ECO:0000256" key="1">
    <source>
        <dbReference type="SAM" id="MobiDB-lite"/>
    </source>
</evidence>
<reference evidence="2" key="1">
    <citation type="submission" date="2015-11" db="EMBL/GenBank/DDBJ databases">
        <title>De novo transcriptome assembly of four potential Pierce s Disease insect vectors from Arizona vineyards.</title>
        <authorList>
            <person name="Tassone E.E."/>
        </authorList>
    </citation>
    <scope>NUCLEOTIDE SEQUENCE</scope>
</reference>
<feature type="non-terminal residue" evidence="2">
    <location>
        <position position="1"/>
    </location>
</feature>
<feature type="region of interest" description="Disordered" evidence="1">
    <location>
        <begin position="1"/>
        <end position="20"/>
    </location>
</feature>
<dbReference type="AlphaFoldDB" id="A0A1B6FSP7"/>
<evidence type="ECO:0000313" key="2">
    <source>
        <dbReference type="EMBL" id="JAS53208.1"/>
    </source>
</evidence>
<accession>A0A1B6FSP7</accession>
<feature type="compositionally biased region" description="Polar residues" evidence="1">
    <location>
        <begin position="11"/>
        <end position="20"/>
    </location>
</feature>
<proteinExistence type="predicted"/>
<organism evidence="2">
    <name type="scientific">Cuerna arida</name>
    <dbReference type="NCBI Taxonomy" id="1464854"/>
    <lineage>
        <taxon>Eukaryota</taxon>
        <taxon>Metazoa</taxon>
        <taxon>Ecdysozoa</taxon>
        <taxon>Arthropoda</taxon>
        <taxon>Hexapoda</taxon>
        <taxon>Insecta</taxon>
        <taxon>Pterygota</taxon>
        <taxon>Neoptera</taxon>
        <taxon>Paraneoptera</taxon>
        <taxon>Hemiptera</taxon>
        <taxon>Auchenorrhyncha</taxon>
        <taxon>Membracoidea</taxon>
        <taxon>Cicadellidae</taxon>
        <taxon>Cicadellinae</taxon>
        <taxon>Proconiini</taxon>
        <taxon>Cuerna</taxon>
    </lineage>
</organism>
<sequence>EKGFENRRGKSSNSFSCNSGPKNGLNNVLTSATSSSQSVTTTATMTATTATPIVPNAWEKPITNYLKSDSYNSQQKSDHISEMIKNCVSSCTERNMEFDGSNAPVNTIIFENKNYKLSAPSHSQSLGKNVSKCVEKPHLKKDDDNNGNTSHCMNDNFKKYSSISFG</sequence>
<protein>
    <submittedName>
        <fullName evidence="2">Uncharacterized protein</fullName>
    </submittedName>
</protein>
<dbReference type="EMBL" id="GECZ01016561">
    <property type="protein sequence ID" value="JAS53208.1"/>
    <property type="molecule type" value="Transcribed_RNA"/>
</dbReference>
<feature type="non-terminal residue" evidence="2">
    <location>
        <position position="166"/>
    </location>
</feature>